<organism evidence="3 4">
    <name type="scientific">Rhizopogon vesiculosus</name>
    <dbReference type="NCBI Taxonomy" id="180088"/>
    <lineage>
        <taxon>Eukaryota</taxon>
        <taxon>Fungi</taxon>
        <taxon>Dikarya</taxon>
        <taxon>Basidiomycota</taxon>
        <taxon>Agaricomycotina</taxon>
        <taxon>Agaricomycetes</taxon>
        <taxon>Agaricomycetidae</taxon>
        <taxon>Boletales</taxon>
        <taxon>Suillineae</taxon>
        <taxon>Rhizopogonaceae</taxon>
        <taxon>Rhizopogon</taxon>
    </lineage>
</organism>
<name>A0A1J8QMD9_9AGAM</name>
<comment type="caution">
    <text evidence="3">The sequence shown here is derived from an EMBL/GenBank/DDBJ whole genome shotgun (WGS) entry which is preliminary data.</text>
</comment>
<dbReference type="AlphaFoldDB" id="A0A1J8QMD9"/>
<reference evidence="3 4" key="1">
    <citation type="submission" date="2016-03" db="EMBL/GenBank/DDBJ databases">
        <title>Comparative genomics of the ectomycorrhizal sister species Rhizopogon vinicolor and Rhizopogon vesiculosus (Basidiomycota: Boletales) reveals a divergence of the mating type B locus.</title>
        <authorList>
            <person name="Mujic A.B."/>
            <person name="Kuo A."/>
            <person name="Tritt A."/>
            <person name="Lipzen A."/>
            <person name="Chen C."/>
            <person name="Johnson J."/>
            <person name="Sharma A."/>
            <person name="Barry K."/>
            <person name="Grigoriev I.V."/>
            <person name="Spatafora J.W."/>
        </authorList>
    </citation>
    <scope>NUCLEOTIDE SEQUENCE [LARGE SCALE GENOMIC DNA]</scope>
    <source>
        <strain evidence="3 4">AM-OR11-056</strain>
    </source>
</reference>
<dbReference type="GO" id="GO:0004672">
    <property type="term" value="F:protein kinase activity"/>
    <property type="evidence" value="ECO:0007669"/>
    <property type="project" value="InterPro"/>
</dbReference>
<evidence type="ECO:0000256" key="1">
    <source>
        <dbReference type="SAM" id="MobiDB-lite"/>
    </source>
</evidence>
<dbReference type="EMBL" id="LVVM01005438">
    <property type="protein sequence ID" value="OJA10570.1"/>
    <property type="molecule type" value="Genomic_DNA"/>
</dbReference>
<sequence length="323" mass="36958">MTSSTEWDLESIASGTSSSGSSFDEDEVNARVSPYWIKYRSLIECRGFRLDTVRDVKEYYQRHCSNVDKRELHAYLSGYHLALARSDEDALCKDAGLRDSLFRATRGLDGLKVMVKAVHRDSRELDIVRYLSAPAQQRDPMNHCIPILDLIDMPHDDICFIVMEEWSRDMFPEAPFSLGYLLVALHHCIEHIAFMHRHHIAHLDISLHNFLTNYNGRYACIDYELSRRIDKASSPRILCSRGTETPPEVERGRPSNPFMVDVWALGILILRACKLAGIHVPELMHLAKSMLNENPDKRPPAASVLKEFQHVVATMRETCHICP</sequence>
<evidence type="ECO:0000313" key="3">
    <source>
        <dbReference type="EMBL" id="OJA10570.1"/>
    </source>
</evidence>
<accession>A0A1J8QMD9</accession>
<dbReference type="SMART" id="SM00220">
    <property type="entry name" value="S_TKc"/>
    <property type="match status" value="1"/>
</dbReference>
<dbReference type="Proteomes" id="UP000183567">
    <property type="component" value="Unassembled WGS sequence"/>
</dbReference>
<dbReference type="STRING" id="180088.A0A1J8QMD9"/>
<dbReference type="SUPFAM" id="SSF56112">
    <property type="entry name" value="Protein kinase-like (PK-like)"/>
    <property type="match status" value="1"/>
</dbReference>
<dbReference type="GO" id="GO:0005524">
    <property type="term" value="F:ATP binding"/>
    <property type="evidence" value="ECO:0007669"/>
    <property type="project" value="InterPro"/>
</dbReference>
<feature type="region of interest" description="Disordered" evidence="1">
    <location>
        <begin position="1"/>
        <end position="25"/>
    </location>
</feature>
<dbReference type="Pfam" id="PF00069">
    <property type="entry name" value="Pkinase"/>
    <property type="match status" value="1"/>
</dbReference>
<evidence type="ECO:0000259" key="2">
    <source>
        <dbReference type="PROSITE" id="PS50011"/>
    </source>
</evidence>
<dbReference type="PANTHER" id="PTHR24362">
    <property type="entry name" value="SERINE/THREONINE-PROTEIN KINASE NEK"/>
    <property type="match status" value="1"/>
</dbReference>
<feature type="domain" description="Protein kinase" evidence="2">
    <location>
        <begin position="53"/>
        <end position="323"/>
    </location>
</feature>
<evidence type="ECO:0000313" key="4">
    <source>
        <dbReference type="Proteomes" id="UP000183567"/>
    </source>
</evidence>
<gene>
    <name evidence="3" type="ORF">AZE42_03142</name>
</gene>
<dbReference type="InterPro" id="IPR011009">
    <property type="entry name" value="Kinase-like_dom_sf"/>
</dbReference>
<proteinExistence type="predicted"/>
<keyword evidence="4" id="KW-1185">Reference proteome</keyword>
<dbReference type="PANTHER" id="PTHR24362:SF309">
    <property type="entry name" value="PROTEIN KINASE DOMAIN-CONTAINING PROTEIN"/>
    <property type="match status" value="1"/>
</dbReference>
<dbReference type="PROSITE" id="PS50011">
    <property type="entry name" value="PROTEIN_KINASE_DOM"/>
    <property type="match status" value="1"/>
</dbReference>
<dbReference type="InterPro" id="IPR000719">
    <property type="entry name" value="Prot_kinase_dom"/>
</dbReference>
<dbReference type="OrthoDB" id="5987198at2759"/>
<dbReference type="Gene3D" id="1.10.510.10">
    <property type="entry name" value="Transferase(Phosphotransferase) domain 1"/>
    <property type="match status" value="1"/>
</dbReference>
<protein>
    <recommendedName>
        <fullName evidence="2">Protein kinase domain-containing protein</fullName>
    </recommendedName>
</protein>